<dbReference type="AlphaFoldDB" id="V9DGP5"/>
<feature type="region of interest" description="Disordered" evidence="1">
    <location>
        <begin position="101"/>
        <end position="306"/>
    </location>
</feature>
<feature type="region of interest" description="Disordered" evidence="1">
    <location>
        <begin position="428"/>
        <end position="499"/>
    </location>
</feature>
<dbReference type="HOGENOM" id="CLU_027656_0_0_1"/>
<feature type="compositionally biased region" description="Polar residues" evidence="1">
    <location>
        <begin position="564"/>
        <end position="573"/>
    </location>
</feature>
<feature type="compositionally biased region" description="Polar residues" evidence="1">
    <location>
        <begin position="477"/>
        <end position="497"/>
    </location>
</feature>
<evidence type="ECO:0000313" key="2">
    <source>
        <dbReference type="EMBL" id="ETI25142.1"/>
    </source>
</evidence>
<dbReference type="GeneID" id="19983007"/>
<feature type="compositionally biased region" description="Polar residues" evidence="1">
    <location>
        <begin position="364"/>
        <end position="373"/>
    </location>
</feature>
<sequence>MPWPAKPPMTLKEAKRAYKRDGATVRYTASQMARADRIDAREEKRKKELERNRQRVENKRKREEKAERERTVRQKMLEEGRISIEDTWGKVTASQPRLNRFFGQKAVAASVKGKGDKEDSVSADKESVLTEETVANDISQGLRDAVQEEIPITVSRAAHAPPPRTTDPTLTSADKSQPVQAKPSSLGDDRPPGLRVLTSSQANARSSAPAGTVNKSHCGPPPSCAELPQSSLPVSLGSSASPRDTGQSLRASPWSVRRDSVAAGSPGSPTELLFAKVGIDAGREKVERKRHRLERSTPEQEGFNKTVTAQVQLPQSSLDVEDDEDFTDGIDDETFLMLCATQKPIQIAPSTPPREPPTSPTSSVDTRICSSPKQGCRVEHGARTSRTTQATIKPSKELSESFNSVFNEIEDEDLLALAVEVEAQLATTKQTSTEAPAAMSAKVEPPPLAQQQPLRSRGTPKRQSAAPRGRAKVTRQEAPSQETTAGAARTPTSQNFAEETAKLKVNVNLSRAYTTPRIPGVAGSGPSDSQAIELSGRASWKSARATGMNIRATDSNPRAAVSNPRVNGSTPSSGDPKAPGHNKSVSPSRPRGYSPKPSPTPSPWPKPVKRHRYPWDVSPTDEFPGLGPSTQTLSLELLAQVEAQIRDEERKLQTR</sequence>
<evidence type="ECO:0000256" key="1">
    <source>
        <dbReference type="SAM" id="MobiDB-lite"/>
    </source>
</evidence>
<feature type="compositionally biased region" description="Polar residues" evidence="1">
    <location>
        <begin position="166"/>
        <end position="183"/>
    </location>
</feature>
<dbReference type="RefSeq" id="XP_008727078.1">
    <property type="nucleotide sequence ID" value="XM_008728856.1"/>
</dbReference>
<feature type="region of interest" description="Disordered" evidence="1">
    <location>
        <begin position="515"/>
        <end position="630"/>
    </location>
</feature>
<dbReference type="Proteomes" id="UP000030678">
    <property type="component" value="Unassembled WGS sequence"/>
</dbReference>
<dbReference type="VEuPathDB" id="FungiDB:G647_04514"/>
<accession>V9DGP5</accession>
<feature type="compositionally biased region" description="Polar residues" evidence="1">
    <location>
        <begin position="197"/>
        <end position="206"/>
    </location>
</feature>
<proteinExistence type="predicted"/>
<feature type="compositionally biased region" description="Pro residues" evidence="1">
    <location>
        <begin position="596"/>
        <end position="606"/>
    </location>
</feature>
<reference evidence="2 3" key="1">
    <citation type="submission" date="2013-03" db="EMBL/GenBank/DDBJ databases">
        <title>The Genome Sequence of Cladophialophora carrionii CBS 160.54.</title>
        <authorList>
            <consortium name="The Broad Institute Genomics Platform"/>
            <person name="Cuomo C."/>
            <person name="de Hoog S."/>
            <person name="Gorbushina A."/>
            <person name="Walker B."/>
            <person name="Young S.K."/>
            <person name="Zeng Q."/>
            <person name="Gargeya S."/>
            <person name="Fitzgerald M."/>
            <person name="Haas B."/>
            <person name="Abouelleil A."/>
            <person name="Allen A.W."/>
            <person name="Alvarado L."/>
            <person name="Arachchi H.M."/>
            <person name="Berlin A.M."/>
            <person name="Chapman S.B."/>
            <person name="Gainer-Dewar J."/>
            <person name="Goldberg J."/>
            <person name="Griggs A."/>
            <person name="Gujja S."/>
            <person name="Hansen M."/>
            <person name="Howarth C."/>
            <person name="Imamovic A."/>
            <person name="Ireland A."/>
            <person name="Larimer J."/>
            <person name="McCowan C."/>
            <person name="Murphy C."/>
            <person name="Pearson M."/>
            <person name="Poon T.W."/>
            <person name="Priest M."/>
            <person name="Roberts A."/>
            <person name="Saif S."/>
            <person name="Shea T."/>
            <person name="Sisk P."/>
            <person name="Sykes S."/>
            <person name="Wortman J."/>
            <person name="Nusbaum C."/>
            <person name="Birren B."/>
        </authorList>
    </citation>
    <scope>NUCLEOTIDE SEQUENCE [LARGE SCALE GENOMIC DNA]</scope>
    <source>
        <strain evidence="2 3">CBS 160.54</strain>
    </source>
</reference>
<feature type="compositionally biased region" description="Pro residues" evidence="1">
    <location>
        <begin position="350"/>
        <end position="359"/>
    </location>
</feature>
<feature type="compositionally biased region" description="Basic and acidic residues" evidence="1">
    <location>
        <begin position="34"/>
        <end position="71"/>
    </location>
</feature>
<dbReference type="OrthoDB" id="4160688at2759"/>
<organism evidence="2 3">
    <name type="scientific">Cladophialophora carrionii CBS 160.54</name>
    <dbReference type="NCBI Taxonomy" id="1279043"/>
    <lineage>
        <taxon>Eukaryota</taxon>
        <taxon>Fungi</taxon>
        <taxon>Dikarya</taxon>
        <taxon>Ascomycota</taxon>
        <taxon>Pezizomycotina</taxon>
        <taxon>Eurotiomycetes</taxon>
        <taxon>Chaetothyriomycetidae</taxon>
        <taxon>Chaetothyriales</taxon>
        <taxon>Herpotrichiellaceae</taxon>
        <taxon>Cladophialophora</taxon>
    </lineage>
</organism>
<dbReference type="EMBL" id="KB822704">
    <property type="protein sequence ID" value="ETI25142.1"/>
    <property type="molecule type" value="Genomic_DNA"/>
</dbReference>
<feature type="region of interest" description="Disordered" evidence="1">
    <location>
        <begin position="32"/>
        <end position="71"/>
    </location>
</feature>
<feature type="compositionally biased region" description="Low complexity" evidence="1">
    <location>
        <begin position="227"/>
        <end position="242"/>
    </location>
</feature>
<feature type="region of interest" description="Disordered" evidence="1">
    <location>
        <begin position="345"/>
        <end position="399"/>
    </location>
</feature>
<name>V9DGP5_9EURO</name>
<feature type="compositionally biased region" description="Basic and acidic residues" evidence="1">
    <location>
        <begin position="113"/>
        <end position="128"/>
    </location>
</feature>
<protein>
    <submittedName>
        <fullName evidence="2">Uncharacterized protein</fullName>
    </submittedName>
</protein>
<evidence type="ECO:0000313" key="3">
    <source>
        <dbReference type="Proteomes" id="UP000030678"/>
    </source>
</evidence>
<gene>
    <name evidence="2" type="ORF">G647_04514</name>
</gene>